<dbReference type="InterPro" id="IPR001387">
    <property type="entry name" value="Cro/C1-type_HTH"/>
</dbReference>
<evidence type="ECO:0000313" key="3">
    <source>
        <dbReference type="Proteomes" id="UP001501447"/>
    </source>
</evidence>
<reference evidence="2 3" key="1">
    <citation type="journal article" date="2019" name="Int. J. Syst. Evol. Microbiol.">
        <title>The Global Catalogue of Microorganisms (GCM) 10K type strain sequencing project: providing services to taxonomists for standard genome sequencing and annotation.</title>
        <authorList>
            <consortium name="The Broad Institute Genomics Platform"/>
            <consortium name="The Broad Institute Genome Sequencing Center for Infectious Disease"/>
            <person name="Wu L."/>
            <person name="Ma J."/>
        </authorList>
    </citation>
    <scope>NUCLEOTIDE SEQUENCE [LARGE SCALE GENOMIC DNA]</scope>
    <source>
        <strain evidence="2 3">JCM 16373</strain>
    </source>
</reference>
<gene>
    <name evidence="2" type="ORF">GCM10009863_41810</name>
</gene>
<accession>A0ABN3QCW6</accession>
<dbReference type="Gene3D" id="1.10.260.40">
    <property type="entry name" value="lambda repressor-like DNA-binding domains"/>
    <property type="match status" value="1"/>
</dbReference>
<dbReference type="Proteomes" id="UP001501447">
    <property type="component" value="Unassembled WGS sequence"/>
</dbReference>
<comment type="caution">
    <text evidence="2">The sequence shown here is derived from an EMBL/GenBank/DDBJ whole genome shotgun (WGS) entry which is preliminary data.</text>
</comment>
<dbReference type="CDD" id="cd00093">
    <property type="entry name" value="HTH_XRE"/>
    <property type="match status" value="1"/>
</dbReference>
<evidence type="ECO:0000259" key="1">
    <source>
        <dbReference type="PROSITE" id="PS50943"/>
    </source>
</evidence>
<dbReference type="InterPro" id="IPR043917">
    <property type="entry name" value="DUF5753"/>
</dbReference>
<proteinExistence type="predicted"/>
<evidence type="ECO:0000313" key="2">
    <source>
        <dbReference type="EMBL" id="GAA2623144.1"/>
    </source>
</evidence>
<protein>
    <submittedName>
        <fullName evidence="2">Helix-turn-helix transcriptional regulator</fullName>
    </submittedName>
</protein>
<dbReference type="Pfam" id="PF13560">
    <property type="entry name" value="HTH_31"/>
    <property type="match status" value="1"/>
</dbReference>
<dbReference type="InterPro" id="IPR010982">
    <property type="entry name" value="Lambda_DNA-bd_dom_sf"/>
</dbReference>
<dbReference type="PROSITE" id="PS50943">
    <property type="entry name" value="HTH_CROC1"/>
    <property type="match status" value="1"/>
</dbReference>
<dbReference type="SUPFAM" id="SSF47413">
    <property type="entry name" value="lambda repressor-like DNA-binding domains"/>
    <property type="match status" value="1"/>
</dbReference>
<dbReference type="RefSeq" id="WP_344567850.1">
    <property type="nucleotide sequence ID" value="NZ_BAAARJ010000013.1"/>
</dbReference>
<dbReference type="EMBL" id="BAAARJ010000013">
    <property type="protein sequence ID" value="GAA2623144.1"/>
    <property type="molecule type" value="Genomic_DNA"/>
</dbReference>
<organism evidence="2 3">
    <name type="scientific">Streptomyces axinellae</name>
    <dbReference type="NCBI Taxonomy" id="552788"/>
    <lineage>
        <taxon>Bacteria</taxon>
        <taxon>Bacillati</taxon>
        <taxon>Actinomycetota</taxon>
        <taxon>Actinomycetes</taxon>
        <taxon>Kitasatosporales</taxon>
        <taxon>Streptomycetaceae</taxon>
        <taxon>Streptomyces</taxon>
    </lineage>
</organism>
<name>A0ABN3QCW6_9ACTN</name>
<keyword evidence="3" id="KW-1185">Reference proteome</keyword>
<dbReference type="Pfam" id="PF19054">
    <property type="entry name" value="DUF5753"/>
    <property type="match status" value="1"/>
</dbReference>
<dbReference type="SMART" id="SM00530">
    <property type="entry name" value="HTH_XRE"/>
    <property type="match status" value="1"/>
</dbReference>
<sequence>MAERTHLTPRQKYGEELRRRRLAAGLTQQELAEMVVCSHTLISHIEAGRRLPQPDDARRLDQALGTDGWFERWLLDLERRYISYFAEVAELEKSAAEIRLFASMLVPGLLQTEDYARAVYRAYKTNFTLEEVDQLVVNRLDRARILSNPTSPVVWALLDEAVIRRPVGGGPAMAKQLLHVADTAESGRIRLHVLPFCSGAHALMEGVLTLMKFEDSTPVAYTESIVTGNLMDDPALVAEARAAYDLALSDALSHHESLALIREFAEGHAHER</sequence>
<feature type="domain" description="HTH cro/C1-type" evidence="1">
    <location>
        <begin position="17"/>
        <end position="70"/>
    </location>
</feature>